<dbReference type="InterPro" id="IPR051906">
    <property type="entry name" value="TolC-like"/>
</dbReference>
<keyword evidence="2 7" id="KW-0813">Transport</keyword>
<accession>A0A5Q0BLU1</accession>
<dbReference type="AlphaFoldDB" id="A0A5Q0BLU1"/>
<gene>
    <name evidence="9" type="ORF">F6R98_01585</name>
</gene>
<dbReference type="GO" id="GO:0031640">
    <property type="term" value="P:killing of cells of another organism"/>
    <property type="evidence" value="ECO:0007669"/>
    <property type="project" value="UniProtKB-KW"/>
</dbReference>
<evidence type="ECO:0000313" key="9">
    <source>
        <dbReference type="EMBL" id="QFY44895.1"/>
    </source>
</evidence>
<dbReference type="GO" id="GO:1990281">
    <property type="term" value="C:efflux pump complex"/>
    <property type="evidence" value="ECO:0007669"/>
    <property type="project" value="TreeGrafter"/>
</dbReference>
<dbReference type="InterPro" id="IPR028351">
    <property type="entry name" value="CyaE"/>
</dbReference>
<dbReference type="KEGG" id="mmob:F6R98_01585"/>
<reference evidence="9 10" key="1">
    <citation type="submission" date="2019-09" db="EMBL/GenBank/DDBJ databases">
        <title>Ecophysiology of the spiral-shaped methanotroph Methylospira mobilis as revealed by the complete genome sequence.</title>
        <authorList>
            <person name="Oshkin I.Y."/>
            <person name="Dedysh S.N."/>
            <person name="Miroshnikov K."/>
            <person name="Danilova O.V."/>
            <person name="Hakobyan A."/>
            <person name="Liesack W."/>
        </authorList>
    </citation>
    <scope>NUCLEOTIDE SEQUENCE [LARGE SCALE GENOMIC DNA]</scope>
    <source>
        <strain evidence="9 10">Shm1</strain>
    </source>
</reference>
<evidence type="ECO:0000256" key="7">
    <source>
        <dbReference type="PIRNR" id="PIRNR001892"/>
    </source>
</evidence>
<dbReference type="OrthoDB" id="5296315at2"/>
<evidence type="ECO:0000256" key="3">
    <source>
        <dbReference type="ARBA" id="ARBA00022452"/>
    </source>
</evidence>
<evidence type="ECO:0000256" key="6">
    <source>
        <dbReference type="ARBA" id="ARBA00023237"/>
    </source>
</evidence>
<evidence type="ECO:0000256" key="5">
    <source>
        <dbReference type="ARBA" id="ARBA00023136"/>
    </source>
</evidence>
<organism evidence="9 10">
    <name type="scientific">Candidatus Methylospira mobilis</name>
    <dbReference type="NCBI Taxonomy" id="1808979"/>
    <lineage>
        <taxon>Bacteria</taxon>
        <taxon>Pseudomonadati</taxon>
        <taxon>Pseudomonadota</taxon>
        <taxon>Gammaproteobacteria</taxon>
        <taxon>Methylococcales</taxon>
        <taxon>Methylococcaceae</taxon>
        <taxon>Candidatus Methylospira</taxon>
    </lineage>
</organism>
<comment type="subcellular location">
    <subcellularLocation>
        <location evidence="7">Cell outer membrane</location>
        <topology evidence="7">Peripheral membrane protein</topology>
    </subcellularLocation>
</comment>
<dbReference type="GO" id="GO:0015562">
    <property type="term" value="F:efflux transmembrane transporter activity"/>
    <property type="evidence" value="ECO:0007669"/>
    <property type="project" value="InterPro"/>
</dbReference>
<dbReference type="PANTHER" id="PTHR30026">
    <property type="entry name" value="OUTER MEMBRANE PROTEIN TOLC"/>
    <property type="match status" value="1"/>
</dbReference>
<evidence type="ECO:0000313" key="10">
    <source>
        <dbReference type="Proteomes" id="UP000325755"/>
    </source>
</evidence>
<dbReference type="Pfam" id="PF02321">
    <property type="entry name" value="OEP"/>
    <property type="match status" value="2"/>
</dbReference>
<dbReference type="GO" id="GO:0015288">
    <property type="term" value="F:porin activity"/>
    <property type="evidence" value="ECO:0007669"/>
    <property type="project" value="TreeGrafter"/>
</dbReference>
<feature type="region of interest" description="Disordered" evidence="8">
    <location>
        <begin position="29"/>
        <end position="51"/>
    </location>
</feature>
<keyword evidence="10" id="KW-1185">Reference proteome</keyword>
<keyword evidence="4" id="KW-0812">Transmembrane</keyword>
<keyword evidence="6 7" id="KW-0998">Cell outer membrane</keyword>
<evidence type="ECO:0000256" key="2">
    <source>
        <dbReference type="ARBA" id="ARBA00022448"/>
    </source>
</evidence>
<keyword evidence="7" id="KW-0354">Hemolysis</keyword>
<dbReference type="InParanoid" id="A0A5Q0BLU1"/>
<protein>
    <recommendedName>
        <fullName evidence="7">Protein CyaE</fullName>
    </recommendedName>
</protein>
<proteinExistence type="inferred from homology"/>
<comment type="similarity">
    <text evidence="1 7">Belongs to the outer membrane factor (OMF) (TC 1.B.17) family.</text>
</comment>
<dbReference type="InterPro" id="IPR003423">
    <property type="entry name" value="OMP_efflux"/>
</dbReference>
<dbReference type="Proteomes" id="UP000325755">
    <property type="component" value="Chromosome"/>
</dbReference>
<dbReference type="PANTHER" id="PTHR30026:SF20">
    <property type="entry name" value="OUTER MEMBRANE PROTEIN TOLC"/>
    <property type="match status" value="1"/>
</dbReference>
<evidence type="ECO:0000256" key="4">
    <source>
        <dbReference type="ARBA" id="ARBA00022692"/>
    </source>
</evidence>
<evidence type="ECO:0000256" key="8">
    <source>
        <dbReference type="SAM" id="MobiDB-lite"/>
    </source>
</evidence>
<dbReference type="Gene3D" id="1.20.1600.10">
    <property type="entry name" value="Outer membrane efflux proteins (OEP)"/>
    <property type="match status" value="1"/>
</dbReference>
<dbReference type="SUPFAM" id="SSF56954">
    <property type="entry name" value="Outer membrane efflux proteins (OEP)"/>
    <property type="match status" value="1"/>
</dbReference>
<name>A0A5Q0BLU1_9GAMM</name>
<keyword evidence="3" id="KW-1134">Transmembrane beta strand</keyword>
<dbReference type="PIRSF" id="PIRSF001892">
    <property type="entry name" value="CyaE"/>
    <property type="match status" value="1"/>
</dbReference>
<dbReference type="EMBL" id="CP044205">
    <property type="protein sequence ID" value="QFY44895.1"/>
    <property type="molecule type" value="Genomic_DNA"/>
</dbReference>
<comment type="function">
    <text evidence="7">CyaE is necessary for transport of calmodulin-sensitive adenylate cyclase-hemolysin (cyclolysin).</text>
</comment>
<sequence>MTLAACTQPGGERIDEPYAAAPAGPAVYWSARQNKDEQQAPKAEPPPGDSLVDGKLVYDLPALVDLALHSHPDTRVSWQEAQTAAARLERNRSAWYPTLTAMAFGQNFKDSLMITSGAMIRNGYSSTSGLNLAWTLFDFGRREATIEQGAQRLTAANFSFNRKHQEIAYRVATGFFAYQAVLSRVTAAQQTLEAAVAGAASVQARFGKGLATRPELLLALQEQARAGYDLQDARGSVVQAQADLTASLGISPSHALQLLDLSKVPLPSRLAQSAEEIVDQALEQHPDLMARLAELRAREAEVKRAWAEFWPKLSMNGMLGNQYWGNVHVTPPSQNYTSSNLVYTAMLTVEWTLFDGFERSNALNEAKSRKEAAQAQLESLRLDIIRDIWKAYAETKTALQKRDFALALLKAAEESYAATSESYNHGLSTVIEMLTAQKDLARARYTEIDSRANLLRAAATLVYASGEQNRRAE</sequence>
<keyword evidence="7" id="KW-0204">Cytolysis</keyword>
<keyword evidence="5 7" id="KW-0472">Membrane</keyword>
<dbReference type="GO" id="GO:0009279">
    <property type="term" value="C:cell outer membrane"/>
    <property type="evidence" value="ECO:0007669"/>
    <property type="project" value="UniProtKB-SubCell"/>
</dbReference>
<evidence type="ECO:0000256" key="1">
    <source>
        <dbReference type="ARBA" id="ARBA00007613"/>
    </source>
</evidence>